<dbReference type="Gene3D" id="1.10.10.60">
    <property type="entry name" value="Homeodomain-like"/>
    <property type="match status" value="2"/>
</dbReference>
<proteinExistence type="predicted"/>
<comment type="caution">
    <text evidence="5">The sequence shown here is derived from an EMBL/GenBank/DDBJ whole genome shotgun (WGS) entry which is preliminary data.</text>
</comment>
<dbReference type="GO" id="GO:0003700">
    <property type="term" value="F:DNA-binding transcription factor activity"/>
    <property type="evidence" value="ECO:0007669"/>
    <property type="project" value="InterPro"/>
</dbReference>
<protein>
    <submittedName>
        <fullName evidence="5">Transcriptional regulator, AraC family</fullName>
    </submittedName>
</protein>
<evidence type="ECO:0000256" key="3">
    <source>
        <dbReference type="ARBA" id="ARBA00023163"/>
    </source>
</evidence>
<evidence type="ECO:0000256" key="2">
    <source>
        <dbReference type="ARBA" id="ARBA00023125"/>
    </source>
</evidence>
<dbReference type="SMART" id="SM00342">
    <property type="entry name" value="HTH_ARAC"/>
    <property type="match status" value="1"/>
</dbReference>
<gene>
    <name evidence="5" type="ORF">OBE_11173</name>
</gene>
<dbReference type="GO" id="GO:0043565">
    <property type="term" value="F:sequence-specific DNA binding"/>
    <property type="evidence" value="ECO:0007669"/>
    <property type="project" value="InterPro"/>
</dbReference>
<reference evidence="5" key="1">
    <citation type="journal article" date="2013" name="Environ. Microbiol.">
        <title>Microbiota from the distal guts of lean and obese adolescents exhibit partial functional redundancy besides clear differences in community structure.</title>
        <authorList>
            <person name="Ferrer M."/>
            <person name="Ruiz A."/>
            <person name="Lanza F."/>
            <person name="Haange S.B."/>
            <person name="Oberbach A."/>
            <person name="Till H."/>
            <person name="Bargiela R."/>
            <person name="Campoy C."/>
            <person name="Segura M.T."/>
            <person name="Richter M."/>
            <person name="von Bergen M."/>
            <person name="Seifert J."/>
            <person name="Suarez A."/>
        </authorList>
    </citation>
    <scope>NUCLEOTIDE SEQUENCE</scope>
</reference>
<accession>K1SLC6</accession>
<evidence type="ECO:0000313" key="5">
    <source>
        <dbReference type="EMBL" id="EKC56229.1"/>
    </source>
</evidence>
<keyword evidence="2" id="KW-0238">DNA-binding</keyword>
<dbReference type="AlphaFoldDB" id="K1SLC6"/>
<dbReference type="Pfam" id="PF12833">
    <property type="entry name" value="HTH_18"/>
    <property type="match status" value="1"/>
</dbReference>
<sequence length="159" mass="18472">MSPGRRTPELADQLFAVLAQIEGEYFSTNVCRESEIMALMLHFFSIFGRYEHRQNSEQVLDYPKQQDHMRRFAELCAYINNHCTERLSVEDLASRAGFSVYHFSRLFKENTGMTCHNYLVARRIIYAKALLVDDTIPITEIAMRSGFNSIATFNRLFKA</sequence>
<name>K1SLC6_9ZZZZ</name>
<evidence type="ECO:0000259" key="4">
    <source>
        <dbReference type="PROSITE" id="PS01124"/>
    </source>
</evidence>
<feature type="domain" description="HTH araC/xylS-type" evidence="4">
    <location>
        <begin position="73"/>
        <end position="159"/>
    </location>
</feature>
<dbReference type="InterPro" id="IPR018060">
    <property type="entry name" value="HTH_AraC"/>
</dbReference>
<organism evidence="5">
    <name type="scientific">human gut metagenome</name>
    <dbReference type="NCBI Taxonomy" id="408170"/>
    <lineage>
        <taxon>unclassified sequences</taxon>
        <taxon>metagenomes</taxon>
        <taxon>organismal metagenomes</taxon>
    </lineage>
</organism>
<dbReference type="PANTHER" id="PTHR43280:SF27">
    <property type="entry name" value="TRANSCRIPTIONAL REGULATOR MTLR"/>
    <property type="match status" value="1"/>
</dbReference>
<keyword evidence="3" id="KW-0804">Transcription</keyword>
<dbReference type="PANTHER" id="PTHR43280">
    <property type="entry name" value="ARAC-FAMILY TRANSCRIPTIONAL REGULATOR"/>
    <property type="match status" value="1"/>
</dbReference>
<feature type="non-terminal residue" evidence="5">
    <location>
        <position position="159"/>
    </location>
</feature>
<dbReference type="SUPFAM" id="SSF46689">
    <property type="entry name" value="Homeodomain-like"/>
    <property type="match status" value="2"/>
</dbReference>
<dbReference type="EMBL" id="AJWZ01007679">
    <property type="protein sequence ID" value="EKC56229.1"/>
    <property type="molecule type" value="Genomic_DNA"/>
</dbReference>
<keyword evidence="1" id="KW-0805">Transcription regulation</keyword>
<dbReference type="InterPro" id="IPR009057">
    <property type="entry name" value="Homeodomain-like_sf"/>
</dbReference>
<dbReference type="PROSITE" id="PS01124">
    <property type="entry name" value="HTH_ARAC_FAMILY_2"/>
    <property type="match status" value="1"/>
</dbReference>
<evidence type="ECO:0000256" key="1">
    <source>
        <dbReference type="ARBA" id="ARBA00023015"/>
    </source>
</evidence>